<dbReference type="CDD" id="cd01335">
    <property type="entry name" value="Radical_SAM"/>
    <property type="match status" value="1"/>
</dbReference>
<comment type="similarity">
    <text evidence="4">Belongs to the radical SAM superfamily. KamA family.</text>
</comment>
<dbReference type="PIRSF" id="PIRSF004911">
    <property type="entry name" value="DUF160"/>
    <property type="match status" value="1"/>
</dbReference>
<feature type="binding site" evidence="14">
    <location>
        <position position="128"/>
    </location>
    <ligand>
        <name>[4Fe-4S] cluster</name>
        <dbReference type="ChEBI" id="CHEBI:49883"/>
        <note>4Fe-4S-S-AdoMet</note>
    </ligand>
</feature>
<keyword evidence="9 14" id="KW-0479">Metal-binding</keyword>
<keyword evidence="10 15" id="KW-0663">Pyridoxal phosphate</keyword>
<comment type="cofactor">
    <cofactor evidence="3">
        <name>[4Fe-4S] cluster</name>
        <dbReference type="ChEBI" id="CHEBI:49883"/>
    </cofactor>
</comment>
<dbReference type="SFLD" id="SFLDS00029">
    <property type="entry name" value="Radical_SAM"/>
    <property type="match status" value="1"/>
</dbReference>
<dbReference type="Proteomes" id="UP000426444">
    <property type="component" value="Chromosome"/>
</dbReference>
<evidence type="ECO:0000256" key="7">
    <source>
        <dbReference type="ARBA" id="ARBA00022485"/>
    </source>
</evidence>
<comment type="cofactor">
    <cofactor evidence="2 15">
        <name>pyridoxal 5'-phosphate</name>
        <dbReference type="ChEBI" id="CHEBI:597326"/>
    </cofactor>
</comment>
<dbReference type="KEGG" id="salq:SYNTR_1223"/>
<sequence length="424" mass="48760">MRNYVATSLYKDVSKEDWNSWQWQLRNRITTIEDLEQIVNLTDEERQGIGKSLEFLRMAITPYYAMLMNPENPMCPIRKQSIPTVTEINSIDNDNDMDDPLFEDVDSPVPGITHRYPDRALLLVTDQCSMYCRHCTRRRMAGTTDKALPVEMLDQALRYLQETPSIRDVIISGGDSLLMSDANIEKILRKLRSIKHIEIIRIGTRTPVVLPFRITDELCSILKKYQPIYINTHFNHPDEITEESSIACDKLADAGFPLGNQTVLLRGINDCPYIIKELVHKLLKIRVRPYYLYQCDISSGLAHFRTSVAQGIEIIEFLRGHTSGLAVPTYVIDAPGGGGKIPVSPQYMISQSDHMVVLRNYEGMISSYPEPEERVVNHCNNCEECKKHYDDPKVGIERIMYEGKGRLIPEGNIRQMRRNRFKTY</sequence>
<keyword evidence="11" id="KW-0408">Iron</keyword>
<evidence type="ECO:0000256" key="6">
    <source>
        <dbReference type="ARBA" id="ARBA00022363"/>
    </source>
</evidence>
<reference evidence="18" key="1">
    <citation type="journal article" date="2019" name="Microbiology">
        <title>Complete Genome Sequence of an Uncultured Bacterium of the Candidate Phylum Bipolaricaulota.</title>
        <authorList>
            <person name="Kadnikov V.V."/>
            <person name="Mardanov A.V."/>
            <person name="Beletsky A.V."/>
            <person name="Frank Y.A."/>
            <person name="Karnachuk O.V."/>
            <person name="Ravin N.V."/>
        </authorList>
    </citation>
    <scope>NUCLEOTIDE SEQUENCE [LARGE SCALE GENOMIC DNA]</scope>
</reference>
<dbReference type="InterPro" id="IPR003739">
    <property type="entry name" value="Lys_aminomutase/Glu_NH3_mut"/>
</dbReference>
<keyword evidence="18" id="KW-1185">Reference proteome</keyword>
<evidence type="ECO:0000256" key="8">
    <source>
        <dbReference type="ARBA" id="ARBA00022691"/>
    </source>
</evidence>
<dbReference type="InterPro" id="IPR007197">
    <property type="entry name" value="rSAM"/>
</dbReference>
<evidence type="ECO:0000313" key="18">
    <source>
        <dbReference type="Proteomes" id="UP000426444"/>
    </source>
</evidence>
<evidence type="ECO:0000256" key="15">
    <source>
        <dbReference type="PIRSR" id="PIRSR603739-50"/>
    </source>
</evidence>
<evidence type="ECO:0000256" key="11">
    <source>
        <dbReference type="ARBA" id="ARBA00023004"/>
    </source>
</evidence>
<dbReference type="FunFam" id="3.20.20.70:FF:000095">
    <property type="entry name" value="Lysine 2,3-aminomutase"/>
    <property type="match status" value="1"/>
</dbReference>
<dbReference type="EMBL" id="CP046457">
    <property type="protein sequence ID" value="QGT99816.1"/>
    <property type="molecule type" value="Genomic_DNA"/>
</dbReference>
<dbReference type="SUPFAM" id="SSF102114">
    <property type="entry name" value="Radical SAM enzymes"/>
    <property type="match status" value="1"/>
</dbReference>
<protein>
    <recommendedName>
        <fullName evidence="6">L-lysine 2,3-aminomutase</fullName>
        <ecNumber evidence="5">5.4.3.2</ecNumber>
    </recommendedName>
</protein>
<evidence type="ECO:0000313" key="17">
    <source>
        <dbReference type="EMBL" id="QGT99816.1"/>
    </source>
</evidence>
<dbReference type="PROSITE" id="PS51918">
    <property type="entry name" value="RADICAL_SAM"/>
    <property type="match status" value="1"/>
</dbReference>
<dbReference type="Pfam" id="PF04055">
    <property type="entry name" value="Radical_SAM"/>
    <property type="match status" value="1"/>
</dbReference>
<name>A0A6I6DF63_9FIRM</name>
<evidence type="ECO:0000256" key="4">
    <source>
        <dbReference type="ARBA" id="ARBA00008703"/>
    </source>
</evidence>
<dbReference type="GO" id="GO:0046872">
    <property type="term" value="F:metal ion binding"/>
    <property type="evidence" value="ECO:0007669"/>
    <property type="project" value="UniProtKB-KW"/>
</dbReference>
<dbReference type="InterPro" id="IPR025895">
    <property type="entry name" value="LAM_C_dom"/>
</dbReference>
<proteinExistence type="inferred from homology"/>
<dbReference type="GO" id="GO:0051539">
    <property type="term" value="F:4 iron, 4 sulfur cluster binding"/>
    <property type="evidence" value="ECO:0007669"/>
    <property type="project" value="UniProtKB-KW"/>
</dbReference>
<evidence type="ECO:0000256" key="9">
    <source>
        <dbReference type="ARBA" id="ARBA00022723"/>
    </source>
</evidence>
<dbReference type="PANTHER" id="PTHR30538">
    <property type="entry name" value="LYSINE 2,3-AMINOMUTASE-RELATED"/>
    <property type="match status" value="1"/>
</dbReference>
<dbReference type="SFLD" id="SFLDG01070">
    <property type="entry name" value="PLP-dependent"/>
    <property type="match status" value="1"/>
</dbReference>
<keyword evidence="8" id="KW-0949">S-adenosyl-L-methionine</keyword>
<keyword evidence="12 14" id="KW-0411">Iron-sulfur</keyword>
<dbReference type="NCBIfam" id="TIGR03820">
    <property type="entry name" value="lys_2_3_AblA"/>
    <property type="match status" value="1"/>
</dbReference>
<dbReference type="OrthoDB" id="9768064at2"/>
<evidence type="ECO:0000256" key="2">
    <source>
        <dbReference type="ARBA" id="ARBA00001933"/>
    </source>
</evidence>
<dbReference type="InterPro" id="IPR058240">
    <property type="entry name" value="rSAM_sf"/>
</dbReference>
<dbReference type="Pfam" id="PF12544">
    <property type="entry name" value="LAM_C"/>
    <property type="match status" value="1"/>
</dbReference>
<gene>
    <name evidence="17" type="ORF">SYNTR_1223</name>
</gene>
<dbReference type="EC" id="5.4.3.2" evidence="5"/>
<keyword evidence="7 14" id="KW-0004">4Fe-4S</keyword>
<dbReference type="RefSeq" id="WP_156203669.1">
    <property type="nucleotide sequence ID" value="NZ_CP046457.1"/>
</dbReference>
<feature type="modified residue" description="N6-(pyridoxal phosphate)lysine" evidence="15">
    <location>
        <position position="340"/>
    </location>
</feature>
<evidence type="ECO:0000256" key="1">
    <source>
        <dbReference type="ARBA" id="ARBA00000911"/>
    </source>
</evidence>
<keyword evidence="13 17" id="KW-0413">Isomerase</keyword>
<dbReference type="AlphaFoldDB" id="A0A6I6DF63"/>
<feature type="binding site" evidence="14">
    <location>
        <position position="132"/>
    </location>
    <ligand>
        <name>[4Fe-4S] cluster</name>
        <dbReference type="ChEBI" id="CHEBI:49883"/>
        <note>4Fe-4S-S-AdoMet</note>
    </ligand>
</feature>
<evidence type="ECO:0000256" key="12">
    <source>
        <dbReference type="ARBA" id="ARBA00023014"/>
    </source>
</evidence>
<evidence type="ECO:0000259" key="16">
    <source>
        <dbReference type="PROSITE" id="PS51918"/>
    </source>
</evidence>
<dbReference type="Gene3D" id="3.20.20.70">
    <property type="entry name" value="Aldolase class I"/>
    <property type="match status" value="1"/>
</dbReference>
<dbReference type="Gene3D" id="6.10.140.1170">
    <property type="match status" value="1"/>
</dbReference>
<dbReference type="InterPro" id="IPR022459">
    <property type="entry name" value="Lysine_aminomutase"/>
</dbReference>
<evidence type="ECO:0000256" key="13">
    <source>
        <dbReference type="ARBA" id="ARBA00023235"/>
    </source>
</evidence>
<dbReference type="PANTHER" id="PTHR30538:SF1">
    <property type="entry name" value="L-LYSINE 2,3-AMINOMUTASE"/>
    <property type="match status" value="1"/>
</dbReference>
<evidence type="ECO:0000256" key="3">
    <source>
        <dbReference type="ARBA" id="ARBA00001966"/>
    </source>
</evidence>
<dbReference type="GO" id="GO:0050066">
    <property type="term" value="F:L-lysine 2,3-aminomutase activity"/>
    <property type="evidence" value="ECO:0007669"/>
    <property type="project" value="UniProtKB-EC"/>
</dbReference>
<dbReference type="InterPro" id="IPR013785">
    <property type="entry name" value="Aldolase_TIM"/>
</dbReference>
<evidence type="ECO:0000256" key="5">
    <source>
        <dbReference type="ARBA" id="ARBA00012144"/>
    </source>
</evidence>
<organism evidence="17 18">
    <name type="scientific">Candidatus Syntrophocurvum alkaliphilum</name>
    <dbReference type="NCBI Taxonomy" id="2293317"/>
    <lineage>
        <taxon>Bacteria</taxon>
        <taxon>Bacillati</taxon>
        <taxon>Bacillota</taxon>
        <taxon>Clostridia</taxon>
        <taxon>Eubacteriales</taxon>
        <taxon>Syntrophomonadaceae</taxon>
        <taxon>Candidatus Syntrophocurvum</taxon>
    </lineage>
</organism>
<feature type="domain" description="Radical SAM core" evidence="16">
    <location>
        <begin position="114"/>
        <end position="325"/>
    </location>
</feature>
<evidence type="ECO:0000256" key="14">
    <source>
        <dbReference type="PIRSR" id="PIRSR004911-1"/>
    </source>
</evidence>
<feature type="binding site" evidence="14">
    <location>
        <position position="135"/>
    </location>
    <ligand>
        <name>[4Fe-4S] cluster</name>
        <dbReference type="ChEBI" id="CHEBI:49883"/>
        <note>4Fe-4S-S-AdoMet</note>
    </ligand>
</feature>
<dbReference type="Gene3D" id="6.20.120.40">
    <property type="match status" value="1"/>
</dbReference>
<accession>A0A6I6DF63</accession>
<dbReference type="NCBIfam" id="TIGR00238">
    <property type="entry name" value="KamA family radical SAM protein"/>
    <property type="match status" value="1"/>
</dbReference>
<evidence type="ECO:0000256" key="10">
    <source>
        <dbReference type="ARBA" id="ARBA00022898"/>
    </source>
</evidence>
<dbReference type="SFLD" id="SFLDF00283">
    <property type="entry name" value="L-lysine_2_3-aminomutase_(LAM"/>
    <property type="match status" value="1"/>
</dbReference>
<comment type="catalytic activity">
    <reaction evidence="1">
        <text>L-lysine = (3S)-3,6-diaminohexanoate</text>
        <dbReference type="Rhea" id="RHEA:19177"/>
        <dbReference type="ChEBI" id="CHEBI:32551"/>
        <dbReference type="ChEBI" id="CHEBI:57434"/>
        <dbReference type="EC" id="5.4.3.2"/>
    </reaction>
</comment>